<dbReference type="AlphaFoldDB" id="A0A5A7RGW8"/>
<feature type="region of interest" description="Disordered" evidence="1">
    <location>
        <begin position="267"/>
        <end position="290"/>
    </location>
</feature>
<dbReference type="OrthoDB" id="928929at2759"/>
<reference evidence="3" key="1">
    <citation type="journal article" date="2019" name="Curr. Biol.">
        <title>Genome Sequence of Striga asiatica Provides Insight into the Evolution of Plant Parasitism.</title>
        <authorList>
            <person name="Yoshida S."/>
            <person name="Kim S."/>
            <person name="Wafula E.K."/>
            <person name="Tanskanen J."/>
            <person name="Kim Y.M."/>
            <person name="Honaas L."/>
            <person name="Yang Z."/>
            <person name="Spallek T."/>
            <person name="Conn C.E."/>
            <person name="Ichihashi Y."/>
            <person name="Cheong K."/>
            <person name="Cui S."/>
            <person name="Der J.P."/>
            <person name="Gundlach H."/>
            <person name="Jiao Y."/>
            <person name="Hori C."/>
            <person name="Ishida J.K."/>
            <person name="Kasahara H."/>
            <person name="Kiba T."/>
            <person name="Kim M.S."/>
            <person name="Koo N."/>
            <person name="Laohavisit A."/>
            <person name="Lee Y.H."/>
            <person name="Lumba S."/>
            <person name="McCourt P."/>
            <person name="Mortimer J.C."/>
            <person name="Mutuku J.M."/>
            <person name="Nomura T."/>
            <person name="Sasaki-Sekimoto Y."/>
            <person name="Seto Y."/>
            <person name="Wang Y."/>
            <person name="Wakatake T."/>
            <person name="Sakakibara H."/>
            <person name="Demura T."/>
            <person name="Yamaguchi S."/>
            <person name="Yoneyama K."/>
            <person name="Manabe R.I."/>
            <person name="Nelson D.C."/>
            <person name="Schulman A.H."/>
            <person name="Timko M.P."/>
            <person name="dePamphilis C.W."/>
            <person name="Choi D."/>
            <person name="Shirasu K."/>
        </authorList>
    </citation>
    <scope>NUCLEOTIDE SEQUENCE [LARGE SCALE GENOMIC DNA]</scope>
    <source>
        <strain evidence="3">cv. UVA1</strain>
    </source>
</reference>
<gene>
    <name evidence="2" type="ORF">STAS_34149</name>
</gene>
<keyword evidence="3" id="KW-1185">Reference proteome</keyword>
<dbReference type="SUPFAM" id="SSF56219">
    <property type="entry name" value="DNase I-like"/>
    <property type="match status" value="1"/>
</dbReference>
<evidence type="ECO:0000313" key="2">
    <source>
        <dbReference type="EMBL" id="GER56420.1"/>
    </source>
</evidence>
<proteinExistence type="predicted"/>
<name>A0A5A7RGW8_STRAF</name>
<dbReference type="InterPro" id="IPR036691">
    <property type="entry name" value="Endo/exonu/phosph_ase_sf"/>
</dbReference>
<comment type="caution">
    <text evidence="2">The sequence shown here is derived from an EMBL/GenBank/DDBJ whole genome shotgun (WGS) entry which is preliminary data.</text>
</comment>
<dbReference type="Proteomes" id="UP000325081">
    <property type="component" value="Unassembled WGS sequence"/>
</dbReference>
<evidence type="ECO:0000256" key="1">
    <source>
        <dbReference type="SAM" id="MobiDB-lite"/>
    </source>
</evidence>
<accession>A0A5A7RGW8</accession>
<feature type="compositionally biased region" description="Polar residues" evidence="1">
    <location>
        <begin position="342"/>
        <end position="371"/>
    </location>
</feature>
<protein>
    <submittedName>
        <fullName evidence="2">Retrotransposon protein</fullName>
    </submittedName>
</protein>
<evidence type="ECO:0000313" key="3">
    <source>
        <dbReference type="Proteomes" id="UP000325081"/>
    </source>
</evidence>
<dbReference type="EMBL" id="BKCP01012736">
    <property type="protein sequence ID" value="GER56420.1"/>
    <property type="molecule type" value="Genomic_DNA"/>
</dbReference>
<feature type="region of interest" description="Disordered" evidence="1">
    <location>
        <begin position="342"/>
        <end position="420"/>
    </location>
</feature>
<sequence length="521" mass="59462">MQWECLEEEKSKWGHNWFLGGDWNDILHSDDKRGGRLRADSSMQPFREFVGNMGMQSLAVRGTTLLGVITNLGKDLSSSDHSLLLLSLHLDNTTQRKRFCFNKISLRKQGLNEVIEKAWNSETIGTPISEKHRRSQRLAIMGLSNKAAMKCTKKKRNIGSKNQESLGSKETRIHSFVMQVRFSEIAELSSSRNQLNKLTTDFQLTESRIDNLSEADNNLSEADNRLHQHYGYDLQNIIHLSDIRGDRIFKQEELQYFHARIITMSNSGRQERNPDAGTSRHPAHTIDNTTAPSMTIDYSVLFQDPEFIINLSNFMAQTRAGPTMTIPSQAHASNPQIRQLTPHVHQQNSVPAASHATSQPRTPESQRNIATHNRGIIPVDDHPPEGVQPEITAESHSGRRQQQPVPPSPITSQHVRQSDLHHTIERNRFRRESDELRHTITWNRLRRESEALEMLRKIIAELETRQDIPEKFQQRVPISENVYLEAETPLAPHLTMEPLSSKVKVPQIDLYDGTSDPDAHL</sequence>
<organism evidence="2 3">
    <name type="scientific">Striga asiatica</name>
    <name type="common">Asiatic witchweed</name>
    <name type="synonym">Buchnera asiatica</name>
    <dbReference type="NCBI Taxonomy" id="4170"/>
    <lineage>
        <taxon>Eukaryota</taxon>
        <taxon>Viridiplantae</taxon>
        <taxon>Streptophyta</taxon>
        <taxon>Embryophyta</taxon>
        <taxon>Tracheophyta</taxon>
        <taxon>Spermatophyta</taxon>
        <taxon>Magnoliopsida</taxon>
        <taxon>eudicotyledons</taxon>
        <taxon>Gunneridae</taxon>
        <taxon>Pentapetalae</taxon>
        <taxon>asterids</taxon>
        <taxon>lamiids</taxon>
        <taxon>Lamiales</taxon>
        <taxon>Orobanchaceae</taxon>
        <taxon>Buchnereae</taxon>
        <taxon>Striga</taxon>
    </lineage>
</organism>